<evidence type="ECO:0000313" key="4">
    <source>
        <dbReference type="Proteomes" id="UP000639772"/>
    </source>
</evidence>
<dbReference type="Pfam" id="PF00005">
    <property type="entry name" value="ABC_tran"/>
    <property type="match status" value="1"/>
</dbReference>
<dbReference type="InterPro" id="IPR027417">
    <property type="entry name" value="P-loop_NTPase"/>
</dbReference>
<proteinExistence type="predicted"/>
<dbReference type="PROSITE" id="PS00211">
    <property type="entry name" value="ABC_TRANSPORTER_1"/>
    <property type="match status" value="1"/>
</dbReference>
<feature type="domain" description="ABC transporter" evidence="2">
    <location>
        <begin position="1"/>
        <end position="184"/>
    </location>
</feature>
<dbReference type="PANTHER" id="PTHR24221">
    <property type="entry name" value="ATP-BINDING CASSETTE SUB-FAMILY B"/>
    <property type="match status" value="1"/>
</dbReference>
<evidence type="ECO:0000313" key="3">
    <source>
        <dbReference type="EMBL" id="KAG0449287.1"/>
    </source>
</evidence>
<dbReference type="GO" id="GO:0005743">
    <property type="term" value="C:mitochondrial inner membrane"/>
    <property type="evidence" value="ECO:0007669"/>
    <property type="project" value="TreeGrafter"/>
</dbReference>
<dbReference type="InterPro" id="IPR039421">
    <property type="entry name" value="Type_1_exporter"/>
</dbReference>
<dbReference type="AlphaFoldDB" id="A0A835U5M6"/>
<name>A0A835U5M6_VANPL</name>
<dbReference type="GO" id="GO:0016887">
    <property type="term" value="F:ATP hydrolysis activity"/>
    <property type="evidence" value="ECO:0007669"/>
    <property type="project" value="InterPro"/>
</dbReference>
<keyword evidence="1" id="KW-0813">Transport</keyword>
<gene>
    <name evidence="3" type="ORF">HPP92_027404</name>
</gene>
<reference evidence="3 4" key="1">
    <citation type="journal article" date="2020" name="Nat. Food">
        <title>A phased Vanilla planifolia genome enables genetic improvement of flavour and production.</title>
        <authorList>
            <person name="Hasing T."/>
            <person name="Tang H."/>
            <person name="Brym M."/>
            <person name="Khazi F."/>
            <person name="Huang T."/>
            <person name="Chambers A.H."/>
        </authorList>
    </citation>
    <scope>NUCLEOTIDE SEQUENCE [LARGE SCALE GENOMIC DNA]</scope>
    <source>
        <tissue evidence="3">Leaf</tissue>
    </source>
</reference>
<organism evidence="3 4">
    <name type="scientific">Vanilla planifolia</name>
    <name type="common">Vanilla</name>
    <dbReference type="NCBI Taxonomy" id="51239"/>
    <lineage>
        <taxon>Eukaryota</taxon>
        <taxon>Viridiplantae</taxon>
        <taxon>Streptophyta</taxon>
        <taxon>Embryophyta</taxon>
        <taxon>Tracheophyta</taxon>
        <taxon>Spermatophyta</taxon>
        <taxon>Magnoliopsida</taxon>
        <taxon>Liliopsida</taxon>
        <taxon>Asparagales</taxon>
        <taxon>Orchidaceae</taxon>
        <taxon>Vanilloideae</taxon>
        <taxon>Vanilleae</taxon>
        <taxon>Vanilla</taxon>
    </lineage>
</organism>
<dbReference type="PROSITE" id="PS50893">
    <property type="entry name" value="ABC_TRANSPORTER_2"/>
    <property type="match status" value="1"/>
</dbReference>
<dbReference type="GO" id="GO:0006879">
    <property type="term" value="P:intracellular iron ion homeostasis"/>
    <property type="evidence" value="ECO:0007669"/>
    <property type="project" value="TreeGrafter"/>
</dbReference>
<dbReference type="PANTHER" id="PTHR24221:SF402">
    <property type="entry name" value="IRON-SULFUR CLUSTERS TRANSPORTER ABCB7, MITOCHONDRIAL"/>
    <property type="match status" value="1"/>
</dbReference>
<dbReference type="InterPro" id="IPR017871">
    <property type="entry name" value="ABC_transporter-like_CS"/>
</dbReference>
<sequence>MELFGLAWKAGRYGTMEINHIREFHLAHAMVALLSEAGALQRYNISQYSVWQIICNRGGARHAAIHETLMNFPEKYSTIVGERGLKLSGGEKQRVSLGRAFLKAPSILLCDEVTSSLDSNTEAEILNALKTLSKNRTSIFIAHRLTVVMQCDEIIVLENDKVVQQGPHEYLLSRAGRYAQLWMQQNSTDTSDTIMGEG</sequence>
<comment type="caution">
    <text evidence="3">The sequence shown here is derived from an EMBL/GenBank/DDBJ whole genome shotgun (WGS) entry which is preliminary data.</text>
</comment>
<dbReference type="GO" id="GO:0042626">
    <property type="term" value="F:ATPase-coupled transmembrane transporter activity"/>
    <property type="evidence" value="ECO:0007669"/>
    <property type="project" value="TreeGrafter"/>
</dbReference>
<protein>
    <recommendedName>
        <fullName evidence="2">ABC transporter domain-containing protein</fullName>
    </recommendedName>
</protein>
<evidence type="ECO:0000259" key="2">
    <source>
        <dbReference type="PROSITE" id="PS50893"/>
    </source>
</evidence>
<dbReference type="Proteomes" id="UP000639772">
    <property type="component" value="Unassembled WGS sequence"/>
</dbReference>
<dbReference type="Gene3D" id="3.40.50.300">
    <property type="entry name" value="P-loop containing nucleotide triphosphate hydrolases"/>
    <property type="match status" value="1"/>
</dbReference>
<evidence type="ECO:0000256" key="1">
    <source>
        <dbReference type="ARBA" id="ARBA00022448"/>
    </source>
</evidence>
<dbReference type="GO" id="GO:0005524">
    <property type="term" value="F:ATP binding"/>
    <property type="evidence" value="ECO:0007669"/>
    <property type="project" value="InterPro"/>
</dbReference>
<dbReference type="InterPro" id="IPR003439">
    <property type="entry name" value="ABC_transporter-like_ATP-bd"/>
</dbReference>
<dbReference type="SUPFAM" id="SSF52540">
    <property type="entry name" value="P-loop containing nucleoside triphosphate hydrolases"/>
    <property type="match status" value="1"/>
</dbReference>
<dbReference type="EMBL" id="JADCNM010000194">
    <property type="protein sequence ID" value="KAG0449287.1"/>
    <property type="molecule type" value="Genomic_DNA"/>
</dbReference>
<dbReference type="OrthoDB" id="6500128at2759"/>
<accession>A0A835U5M6</accession>